<reference evidence="2" key="1">
    <citation type="submission" date="2020-05" db="EMBL/GenBank/DDBJ databases">
        <title>Mycena genomes resolve the evolution of fungal bioluminescence.</title>
        <authorList>
            <person name="Tsai I.J."/>
        </authorList>
    </citation>
    <scope>NUCLEOTIDE SEQUENCE</scope>
    <source>
        <strain evidence="2">110903Hualien_Pintung</strain>
    </source>
</reference>
<dbReference type="SUPFAM" id="SSF81383">
    <property type="entry name" value="F-box domain"/>
    <property type="match status" value="1"/>
</dbReference>
<organism evidence="2 3">
    <name type="scientific">Mycena chlorophos</name>
    <name type="common">Agaric fungus</name>
    <name type="synonym">Agaricus chlorophos</name>
    <dbReference type="NCBI Taxonomy" id="658473"/>
    <lineage>
        <taxon>Eukaryota</taxon>
        <taxon>Fungi</taxon>
        <taxon>Dikarya</taxon>
        <taxon>Basidiomycota</taxon>
        <taxon>Agaricomycotina</taxon>
        <taxon>Agaricomycetes</taxon>
        <taxon>Agaricomycetidae</taxon>
        <taxon>Agaricales</taxon>
        <taxon>Marasmiineae</taxon>
        <taxon>Mycenaceae</taxon>
        <taxon>Mycena</taxon>
    </lineage>
</organism>
<comment type="caution">
    <text evidence="2">The sequence shown here is derived from an EMBL/GenBank/DDBJ whole genome shotgun (WGS) entry which is preliminary data.</text>
</comment>
<accession>A0A8H6S6K4</accession>
<gene>
    <name evidence="2" type="ORF">HMN09_01178300</name>
</gene>
<dbReference type="SUPFAM" id="SSF52047">
    <property type="entry name" value="RNI-like"/>
    <property type="match status" value="1"/>
</dbReference>
<dbReference type="Gene3D" id="3.80.10.10">
    <property type="entry name" value="Ribonuclease Inhibitor"/>
    <property type="match status" value="1"/>
</dbReference>
<dbReference type="EMBL" id="JACAZE010000020">
    <property type="protein sequence ID" value="KAF7293824.1"/>
    <property type="molecule type" value="Genomic_DNA"/>
</dbReference>
<dbReference type="InterPro" id="IPR001810">
    <property type="entry name" value="F-box_dom"/>
</dbReference>
<keyword evidence="3" id="KW-1185">Reference proteome</keyword>
<sequence>MSSSRDVGAAELRRQLVEIDSQRARVHAQIHDLQAELARLATQRQKIAISLRGVTSPITQLAPELMLEIFHQHVADLQDPLILTHVCREWRDLAVSESRLWTRISLGAATKSSPEADKLLHRRLQRAGDAPLHIETIDFSGCCTEPRIYSIITGHSQQIRSLQLELPLPEACSLDGLQGHISQLAELQMHVCENQEQVAFLQNAPALRQLVVSVVDFDSNEIFSNMTLPFAQITTLILTTPCREVLPLAEKMPFLETLEMYAWRHAFPVARPRAVFSHLRTLRCRKHPSGPPRTQLTWMLYLECPALEALEMDLRHASYSAYGENLTLFLSRSNRLRSLVLSNVSAFMVADIIAYTPTIESLSLPGLSGQGPLFGTLVTESVLPNLRELSIDPHSPFPEPVISMPSVLDFLAKRASTQSAFRRLIFGTSSTKSYGWWFSKAELVHTGDNLPRFEIYASRTRSTKGWVETRKAGLAFIFPAFFRVNFGTQAGAYYPLLYRGRHRVRGGGI</sequence>
<dbReference type="AlphaFoldDB" id="A0A8H6S6K4"/>
<dbReference type="InterPro" id="IPR032675">
    <property type="entry name" value="LRR_dom_sf"/>
</dbReference>
<dbReference type="Pfam" id="PF12937">
    <property type="entry name" value="F-box-like"/>
    <property type="match status" value="1"/>
</dbReference>
<name>A0A8H6S6K4_MYCCL</name>
<dbReference type="InterPro" id="IPR036047">
    <property type="entry name" value="F-box-like_dom_sf"/>
</dbReference>
<protein>
    <submittedName>
        <fullName evidence="2">F-box domain-containing protein</fullName>
    </submittedName>
</protein>
<evidence type="ECO:0000313" key="3">
    <source>
        <dbReference type="Proteomes" id="UP000613580"/>
    </source>
</evidence>
<evidence type="ECO:0000259" key="1">
    <source>
        <dbReference type="Pfam" id="PF12937"/>
    </source>
</evidence>
<feature type="domain" description="F-box" evidence="1">
    <location>
        <begin position="63"/>
        <end position="106"/>
    </location>
</feature>
<dbReference type="Proteomes" id="UP000613580">
    <property type="component" value="Unassembled WGS sequence"/>
</dbReference>
<evidence type="ECO:0000313" key="2">
    <source>
        <dbReference type="EMBL" id="KAF7293824.1"/>
    </source>
</evidence>
<dbReference type="OrthoDB" id="2269034at2759"/>
<proteinExistence type="predicted"/>